<dbReference type="Pfam" id="PF01794">
    <property type="entry name" value="Ferric_reduct"/>
    <property type="match status" value="1"/>
</dbReference>
<dbReference type="InterPro" id="IPR013121">
    <property type="entry name" value="Fe_red_NAD-bd_6"/>
</dbReference>
<dbReference type="AlphaFoldDB" id="A0A9P5HE65"/>
<comment type="caution">
    <text evidence="13">The sequence shown here is derived from an EMBL/GenBank/DDBJ whole genome shotgun (WGS) entry which is preliminary data.</text>
</comment>
<reference evidence="13" key="1">
    <citation type="submission" date="2020-03" db="EMBL/GenBank/DDBJ databases">
        <title>Draft Genome Sequence of Cylindrodendrum hubeiense.</title>
        <authorList>
            <person name="Buettner E."/>
            <person name="Kellner H."/>
        </authorList>
    </citation>
    <scope>NUCLEOTIDE SEQUENCE</scope>
    <source>
        <strain evidence="13">IHI 201604</strain>
    </source>
</reference>
<dbReference type="CDD" id="cd06186">
    <property type="entry name" value="NOX_Duox_like_FAD_NADP"/>
    <property type="match status" value="1"/>
</dbReference>
<feature type="domain" description="Ferric oxidoreductase" evidence="10">
    <location>
        <begin position="181"/>
        <end position="303"/>
    </location>
</feature>
<protein>
    <recommendedName>
        <fullName evidence="15">FAD-binding FR-type domain-containing protein</fullName>
    </recommendedName>
</protein>
<evidence type="ECO:0000313" key="14">
    <source>
        <dbReference type="Proteomes" id="UP000722485"/>
    </source>
</evidence>
<feature type="transmembrane region" description="Helical" evidence="9">
    <location>
        <begin position="218"/>
        <end position="237"/>
    </location>
</feature>
<feature type="transmembrane region" description="Helical" evidence="9">
    <location>
        <begin position="257"/>
        <end position="279"/>
    </location>
</feature>
<dbReference type="EMBL" id="JAANBB010000104">
    <property type="protein sequence ID" value="KAF7550198.1"/>
    <property type="molecule type" value="Genomic_DNA"/>
</dbReference>
<feature type="transmembrane region" description="Helical" evidence="9">
    <location>
        <begin position="60"/>
        <end position="79"/>
    </location>
</feature>
<keyword evidence="2" id="KW-0813">Transport</keyword>
<dbReference type="PANTHER" id="PTHR32361">
    <property type="entry name" value="FERRIC/CUPRIC REDUCTASE TRANSMEMBRANE COMPONENT"/>
    <property type="match status" value="1"/>
</dbReference>
<dbReference type="PANTHER" id="PTHR32361:SF3">
    <property type="entry name" value="REDUCTASE, PUTATIVE (AFU_ORTHOLOGUE AFUA_6G13750)-RELATED"/>
    <property type="match status" value="1"/>
</dbReference>
<dbReference type="InterPro" id="IPR013112">
    <property type="entry name" value="FAD-bd_8"/>
</dbReference>
<evidence type="ECO:0000256" key="8">
    <source>
        <dbReference type="ARBA" id="ARBA00023136"/>
    </source>
</evidence>
<dbReference type="SUPFAM" id="SSF52343">
    <property type="entry name" value="Ferredoxin reductase-like, C-terminal NADP-linked domain"/>
    <property type="match status" value="1"/>
</dbReference>
<dbReference type="OrthoDB" id="167398at2759"/>
<dbReference type="InterPro" id="IPR039261">
    <property type="entry name" value="FNR_nucleotide-bd"/>
</dbReference>
<evidence type="ECO:0000256" key="3">
    <source>
        <dbReference type="ARBA" id="ARBA00022692"/>
    </source>
</evidence>
<keyword evidence="7" id="KW-0406">Ion transport</keyword>
<evidence type="ECO:0008006" key="15">
    <source>
        <dbReference type="Google" id="ProtNLM"/>
    </source>
</evidence>
<dbReference type="InterPro" id="IPR013130">
    <property type="entry name" value="Fe3_Rdtase_TM_dom"/>
</dbReference>
<dbReference type="Gene3D" id="3.40.50.80">
    <property type="entry name" value="Nucleotide-binding domain of ferredoxin-NADP reductase (FNR) module"/>
    <property type="match status" value="1"/>
</dbReference>
<keyword evidence="6" id="KW-0560">Oxidoreductase</keyword>
<proteinExistence type="predicted"/>
<sequence length="654" mass="72811">MSATMAPSLHELGARHIQNMSDAKTLEPHWGYADRALPCTNDEGSCEYLDLVYHAHDLSMLYSGILWATILGIFFLWTISRHIGRASSPPVAPELSPKAGLTKVRRTIGAATRQYFLPDAVRSIFGRTTRLQVVILASLVGYLTIWSFVGLTYRTWVTPVSDMPGTYNTRTSIGPWSDRIGVLAYALTPLSIMLASRESILSLITGVPYQSFNFLHRWLGYVIFAQSGLHTISWCVVEMRLYQPQPSVGLAWIVQTYMIWGVVAMFFLTLLVILSTPLAIRLTGYEFFRKAHYVLAMVYIGACWGHWKQLKCFLLPSLLFWFIDRGFRLLRTAYLHYHHLPSGTMGFRAAQAVITRFPDSEYGDVLRLDLENNQDPWAIGQHYYLCFSESSIWQSHPFTPLNAPIVEKGMVKHSYILRAKKGETKKITELAAVKAQGTGEEPTTSVILTGAYGETIMDNINLDTNIICVAGGTGITYVLPVLLKLARSPVTRDRKIELIWAIRHAADAEWVREEMDLLRMAQKALNLKIRIYATRDAGSAPLLLEKDETSADAKQISSSSSSGSDAGCECGTDVPVAKTGHGEVDQDRHPKLAKLVNEFISGTIRGPTTVFASGPGGMVSDLRTIVAGCNSASKVWKGDERFDVSLVCDDRLEW</sequence>
<dbReference type="GO" id="GO:0006826">
    <property type="term" value="P:iron ion transport"/>
    <property type="evidence" value="ECO:0007669"/>
    <property type="project" value="TreeGrafter"/>
</dbReference>
<evidence type="ECO:0000256" key="2">
    <source>
        <dbReference type="ARBA" id="ARBA00022448"/>
    </source>
</evidence>
<dbReference type="InterPro" id="IPR051410">
    <property type="entry name" value="Ferric/Cupric_Reductase"/>
</dbReference>
<dbReference type="GO" id="GO:0006879">
    <property type="term" value="P:intracellular iron ion homeostasis"/>
    <property type="evidence" value="ECO:0007669"/>
    <property type="project" value="TreeGrafter"/>
</dbReference>
<dbReference type="SFLD" id="SFLDS00052">
    <property type="entry name" value="Ferric_Reductase_Domain"/>
    <property type="match status" value="1"/>
</dbReference>
<feature type="domain" description="Ferric reductase NAD binding" evidence="12">
    <location>
        <begin position="464"/>
        <end position="626"/>
    </location>
</feature>
<keyword evidence="4" id="KW-0249">Electron transport</keyword>
<dbReference type="Pfam" id="PF08030">
    <property type="entry name" value="NAD_binding_6"/>
    <property type="match status" value="1"/>
</dbReference>
<organism evidence="13 14">
    <name type="scientific">Cylindrodendrum hubeiense</name>
    <dbReference type="NCBI Taxonomy" id="595255"/>
    <lineage>
        <taxon>Eukaryota</taxon>
        <taxon>Fungi</taxon>
        <taxon>Dikarya</taxon>
        <taxon>Ascomycota</taxon>
        <taxon>Pezizomycotina</taxon>
        <taxon>Sordariomycetes</taxon>
        <taxon>Hypocreomycetidae</taxon>
        <taxon>Hypocreales</taxon>
        <taxon>Nectriaceae</taxon>
        <taxon>Cylindrodendrum</taxon>
    </lineage>
</organism>
<keyword evidence="5 9" id="KW-1133">Transmembrane helix</keyword>
<keyword evidence="14" id="KW-1185">Reference proteome</keyword>
<evidence type="ECO:0000256" key="1">
    <source>
        <dbReference type="ARBA" id="ARBA00004141"/>
    </source>
</evidence>
<dbReference type="GO" id="GO:0015677">
    <property type="term" value="P:copper ion import"/>
    <property type="evidence" value="ECO:0007669"/>
    <property type="project" value="TreeGrafter"/>
</dbReference>
<evidence type="ECO:0000256" key="6">
    <source>
        <dbReference type="ARBA" id="ARBA00023002"/>
    </source>
</evidence>
<feature type="domain" description="FAD-binding 8" evidence="11">
    <location>
        <begin position="363"/>
        <end position="455"/>
    </location>
</feature>
<evidence type="ECO:0000259" key="10">
    <source>
        <dbReference type="Pfam" id="PF01794"/>
    </source>
</evidence>
<dbReference type="GO" id="GO:0000293">
    <property type="term" value="F:ferric-chelate reductase activity"/>
    <property type="evidence" value="ECO:0007669"/>
    <property type="project" value="UniProtKB-ARBA"/>
</dbReference>
<dbReference type="Proteomes" id="UP000722485">
    <property type="component" value="Unassembled WGS sequence"/>
</dbReference>
<gene>
    <name evidence="13" type="ORF">G7Z17_g5883</name>
</gene>
<evidence type="ECO:0000256" key="9">
    <source>
        <dbReference type="SAM" id="Phobius"/>
    </source>
</evidence>
<dbReference type="SFLD" id="SFLDG01168">
    <property type="entry name" value="Ferric_reductase_subgroup_(FRE"/>
    <property type="match status" value="1"/>
</dbReference>
<evidence type="ECO:0000259" key="12">
    <source>
        <dbReference type="Pfam" id="PF08030"/>
    </source>
</evidence>
<dbReference type="GO" id="GO:0005886">
    <property type="term" value="C:plasma membrane"/>
    <property type="evidence" value="ECO:0007669"/>
    <property type="project" value="TreeGrafter"/>
</dbReference>
<keyword evidence="3 9" id="KW-0812">Transmembrane</keyword>
<comment type="subcellular location">
    <subcellularLocation>
        <location evidence="1">Membrane</location>
        <topology evidence="1">Multi-pass membrane protein</topology>
    </subcellularLocation>
</comment>
<accession>A0A9P5HE65</accession>
<keyword evidence="8 9" id="KW-0472">Membrane</keyword>
<evidence type="ECO:0000313" key="13">
    <source>
        <dbReference type="EMBL" id="KAF7550198.1"/>
    </source>
</evidence>
<evidence type="ECO:0000259" key="11">
    <source>
        <dbReference type="Pfam" id="PF08022"/>
    </source>
</evidence>
<feature type="transmembrane region" description="Helical" evidence="9">
    <location>
        <begin position="133"/>
        <end position="156"/>
    </location>
</feature>
<name>A0A9P5HE65_9HYPO</name>
<evidence type="ECO:0000256" key="5">
    <source>
        <dbReference type="ARBA" id="ARBA00022989"/>
    </source>
</evidence>
<dbReference type="Pfam" id="PF08022">
    <property type="entry name" value="FAD_binding_8"/>
    <property type="match status" value="1"/>
</dbReference>
<evidence type="ECO:0000256" key="4">
    <source>
        <dbReference type="ARBA" id="ARBA00022982"/>
    </source>
</evidence>
<evidence type="ECO:0000256" key="7">
    <source>
        <dbReference type="ARBA" id="ARBA00023065"/>
    </source>
</evidence>